<dbReference type="EMBL" id="AUVB01000010">
    <property type="protein sequence ID" value="KGE05176.1"/>
    <property type="molecule type" value="Genomic_DNA"/>
</dbReference>
<dbReference type="Gene3D" id="1.20.1250.20">
    <property type="entry name" value="MFS general substrate transporter like domains"/>
    <property type="match status" value="1"/>
</dbReference>
<feature type="transmembrane region" description="Helical" evidence="4">
    <location>
        <begin position="378"/>
        <end position="395"/>
    </location>
</feature>
<feature type="transmembrane region" description="Helical" evidence="4">
    <location>
        <begin position="290"/>
        <end position="308"/>
    </location>
</feature>
<feature type="transmembrane region" description="Helical" evidence="4">
    <location>
        <begin position="218"/>
        <end position="242"/>
    </location>
</feature>
<dbReference type="PANTHER" id="PTHR23534">
    <property type="entry name" value="MFS PERMEASE"/>
    <property type="match status" value="1"/>
</dbReference>
<evidence type="ECO:0000256" key="4">
    <source>
        <dbReference type="SAM" id="Phobius"/>
    </source>
</evidence>
<evidence type="ECO:0000313" key="6">
    <source>
        <dbReference type="EMBL" id="KGE05176.1"/>
    </source>
</evidence>
<evidence type="ECO:0000313" key="7">
    <source>
        <dbReference type="Proteomes" id="UP000029640"/>
    </source>
</evidence>
<evidence type="ECO:0000256" key="3">
    <source>
        <dbReference type="ARBA" id="ARBA00023136"/>
    </source>
</evidence>
<feature type="transmembrane region" description="Helical" evidence="4">
    <location>
        <begin position="9"/>
        <end position="30"/>
    </location>
</feature>
<accession>A0A095XZI9</accession>
<dbReference type="AlphaFoldDB" id="A0A095XZI9"/>
<sequence length="409" mass="42525">MVRERLPGAVYLLMAVQALSLCTAPLYFLTGGIVGDALAPRPALATLPVACIIVATALTVVPVTRAMHRFGRKRLFLAGALTNGAGALLAAVALAAGSFTLFCAAGVAAGVSIAIAQQYRFAAIETVPPALAGKATARVLLAGLVAAWLGPELVTWGAFAEALPLAAGAHPAQGAFIGGFLLLAVIAATTMALVALGYRNIAPPGAESRGSARPLRTLLASPLLRLAIIAAAMGYAMMSFMMTATPLSMHSIDGHSLAETKWVIQSHIMAMFAPSLFSGWLITRLGHRRMIVLGTLAYLGCLAIAASGQHLLHYWWALVLLGVGWNFLFVTGTALLPQCHTPAERFRVQSLNEFAVFGCQAVAALASGWVINGFGWPVLVWLSAGMVAAVLAALWQARDAAPDVAAEGL</sequence>
<keyword evidence="1 4" id="KW-0812">Transmembrane</keyword>
<feature type="transmembrane region" description="Helical" evidence="4">
    <location>
        <begin position="262"/>
        <end position="283"/>
    </location>
</feature>
<comment type="caution">
    <text evidence="6">The sequence shown here is derived from an EMBL/GenBank/DDBJ whole genome shotgun (WGS) entry which is preliminary data.</text>
</comment>
<keyword evidence="3 4" id="KW-0472">Membrane</keyword>
<dbReference type="InterPro" id="IPR011701">
    <property type="entry name" value="MFS"/>
</dbReference>
<dbReference type="Pfam" id="PF07690">
    <property type="entry name" value="MFS_1"/>
    <property type="match status" value="1"/>
</dbReference>
<dbReference type="STRING" id="1265313.HRUBRA_00220"/>
<name>A0A095XZI9_9GAMM</name>
<dbReference type="eggNOG" id="COG2814">
    <property type="taxonomic scope" value="Bacteria"/>
</dbReference>
<gene>
    <name evidence="6" type="ORF">HRUBRA_00220</name>
</gene>
<feature type="transmembrane region" description="Helical" evidence="4">
    <location>
        <begin position="314"/>
        <end position="339"/>
    </location>
</feature>
<feature type="transmembrane region" description="Helical" evidence="4">
    <location>
        <begin position="42"/>
        <end position="63"/>
    </location>
</feature>
<protein>
    <submittedName>
        <fullName evidence="6">Putative membrane protein</fullName>
    </submittedName>
</protein>
<dbReference type="InterPro" id="IPR020846">
    <property type="entry name" value="MFS_dom"/>
</dbReference>
<evidence type="ECO:0000259" key="5">
    <source>
        <dbReference type="PROSITE" id="PS50850"/>
    </source>
</evidence>
<organism evidence="6 7">
    <name type="scientific">Pseudohaliea rubra DSM 19751</name>
    <dbReference type="NCBI Taxonomy" id="1265313"/>
    <lineage>
        <taxon>Bacteria</taxon>
        <taxon>Pseudomonadati</taxon>
        <taxon>Pseudomonadota</taxon>
        <taxon>Gammaproteobacteria</taxon>
        <taxon>Cellvibrionales</taxon>
        <taxon>Halieaceae</taxon>
        <taxon>Pseudohaliea</taxon>
    </lineage>
</organism>
<dbReference type="RefSeq" id="WP_201771526.1">
    <property type="nucleotide sequence ID" value="NZ_KN234750.1"/>
</dbReference>
<feature type="domain" description="Major facilitator superfamily (MFS) profile" evidence="5">
    <location>
        <begin position="220"/>
        <end position="409"/>
    </location>
</feature>
<evidence type="ECO:0000256" key="2">
    <source>
        <dbReference type="ARBA" id="ARBA00022989"/>
    </source>
</evidence>
<feature type="transmembrane region" description="Helical" evidence="4">
    <location>
        <begin position="75"/>
        <end position="93"/>
    </location>
</feature>
<dbReference type="HOGENOM" id="CLU_047644_2_0_6"/>
<dbReference type="SUPFAM" id="SSF103473">
    <property type="entry name" value="MFS general substrate transporter"/>
    <property type="match status" value="1"/>
</dbReference>
<feature type="transmembrane region" description="Helical" evidence="4">
    <location>
        <begin position="351"/>
        <end position="372"/>
    </location>
</feature>
<dbReference type="PANTHER" id="PTHR23534:SF1">
    <property type="entry name" value="MAJOR FACILITATOR SUPERFAMILY PROTEIN"/>
    <property type="match status" value="1"/>
</dbReference>
<dbReference type="PROSITE" id="PS50850">
    <property type="entry name" value="MFS"/>
    <property type="match status" value="1"/>
</dbReference>
<feature type="transmembrane region" description="Helical" evidence="4">
    <location>
        <begin position="176"/>
        <end position="198"/>
    </location>
</feature>
<dbReference type="Proteomes" id="UP000029640">
    <property type="component" value="Unassembled WGS sequence"/>
</dbReference>
<reference evidence="6 7" key="1">
    <citation type="journal article" date="2014" name="Genome Announc.">
        <title>Genome Sequence of Gammaproteobacterial Pseudohaliea rubra Type Strain DSM 19751, Isolated from Coastal Seawater of the Mediterranean Sea.</title>
        <authorList>
            <person name="Spring S."/>
            <person name="Fiebig A."/>
            <person name="Riedel T."/>
            <person name="Goker M."/>
            <person name="Klenk H.P."/>
        </authorList>
    </citation>
    <scope>NUCLEOTIDE SEQUENCE [LARGE SCALE GENOMIC DNA]</scope>
    <source>
        <strain evidence="6 7">DSM 19751</strain>
    </source>
</reference>
<dbReference type="GO" id="GO:0022857">
    <property type="term" value="F:transmembrane transporter activity"/>
    <property type="evidence" value="ECO:0007669"/>
    <property type="project" value="InterPro"/>
</dbReference>
<feature type="transmembrane region" description="Helical" evidence="4">
    <location>
        <begin position="137"/>
        <end position="156"/>
    </location>
</feature>
<keyword evidence="7" id="KW-1185">Reference proteome</keyword>
<evidence type="ECO:0000256" key="1">
    <source>
        <dbReference type="ARBA" id="ARBA00022692"/>
    </source>
</evidence>
<keyword evidence="2 4" id="KW-1133">Transmembrane helix</keyword>
<dbReference type="PATRIC" id="fig|1265313.6.peg.220"/>
<feature type="transmembrane region" description="Helical" evidence="4">
    <location>
        <begin position="99"/>
        <end position="116"/>
    </location>
</feature>
<proteinExistence type="predicted"/>
<dbReference type="InterPro" id="IPR036259">
    <property type="entry name" value="MFS_trans_sf"/>
</dbReference>